<evidence type="ECO:0000313" key="3">
    <source>
        <dbReference type="Proteomes" id="UP000295418"/>
    </source>
</evidence>
<gene>
    <name evidence="2" type="ORF">E0485_07405</name>
</gene>
<dbReference type="GO" id="GO:0016747">
    <property type="term" value="F:acyltransferase activity, transferring groups other than amino-acyl groups"/>
    <property type="evidence" value="ECO:0007669"/>
    <property type="project" value="InterPro"/>
</dbReference>
<evidence type="ECO:0000259" key="1">
    <source>
        <dbReference type="PROSITE" id="PS51186"/>
    </source>
</evidence>
<keyword evidence="3" id="KW-1185">Reference proteome</keyword>
<sequence length="229" mass="26094">MNLRSPGYNKTLYVYDDRLPKRAVIRNYKESDFQELIEVQKESFPPPYPAELLWNEQQLANHVQLFPLGALCIEVEGVVAGSMTSLLVNFDPKKPQHTWAEIADDGYIRTHDPNGNTLYVVDLCVRPAYRKLGLGQMLMQAMYEVVVQLGLQRLLGAGRMPKYHQYANEISANVYAEQVLAGKIHDPVISFLLRCGRTPLEVIPNYLDDEESLGHALLMEWRNPFKSSS</sequence>
<dbReference type="OrthoDB" id="9811121at2"/>
<protein>
    <submittedName>
        <fullName evidence="2">GNAT family N-acetyltransferase</fullName>
    </submittedName>
</protein>
<dbReference type="EMBL" id="SKFG01000004">
    <property type="protein sequence ID" value="TCZ78889.1"/>
    <property type="molecule type" value="Genomic_DNA"/>
</dbReference>
<dbReference type="PROSITE" id="PS51186">
    <property type="entry name" value="GNAT"/>
    <property type="match status" value="1"/>
</dbReference>
<organism evidence="2 3">
    <name type="scientific">Paenibacillus albiflavus</name>
    <dbReference type="NCBI Taxonomy" id="2545760"/>
    <lineage>
        <taxon>Bacteria</taxon>
        <taxon>Bacillati</taxon>
        <taxon>Bacillota</taxon>
        <taxon>Bacilli</taxon>
        <taxon>Bacillales</taxon>
        <taxon>Paenibacillaceae</taxon>
        <taxon>Paenibacillus</taxon>
    </lineage>
</organism>
<dbReference type="InterPro" id="IPR000182">
    <property type="entry name" value="GNAT_dom"/>
</dbReference>
<reference evidence="2 3" key="1">
    <citation type="submission" date="2019-03" db="EMBL/GenBank/DDBJ databases">
        <authorList>
            <person name="Kim M.K.M."/>
        </authorList>
    </citation>
    <scope>NUCLEOTIDE SEQUENCE [LARGE SCALE GENOMIC DNA]</scope>
    <source>
        <strain evidence="2 3">18JY21-1</strain>
    </source>
</reference>
<dbReference type="Gene3D" id="3.40.630.30">
    <property type="match status" value="1"/>
</dbReference>
<feature type="domain" description="N-acetyltransferase" evidence="1">
    <location>
        <begin position="23"/>
        <end position="224"/>
    </location>
</feature>
<dbReference type="InterPro" id="IPR016181">
    <property type="entry name" value="Acyl_CoA_acyltransferase"/>
</dbReference>
<dbReference type="SUPFAM" id="SSF55729">
    <property type="entry name" value="Acyl-CoA N-acyltransferases (Nat)"/>
    <property type="match status" value="1"/>
</dbReference>
<proteinExistence type="predicted"/>
<dbReference type="CDD" id="cd04301">
    <property type="entry name" value="NAT_SF"/>
    <property type="match status" value="1"/>
</dbReference>
<dbReference type="RefSeq" id="WP_132417338.1">
    <property type="nucleotide sequence ID" value="NZ_SKFG01000004.1"/>
</dbReference>
<keyword evidence="2" id="KW-0808">Transferase</keyword>
<evidence type="ECO:0000313" key="2">
    <source>
        <dbReference type="EMBL" id="TCZ78889.1"/>
    </source>
</evidence>
<name>A0A4R4EGH2_9BACL</name>
<dbReference type="AlphaFoldDB" id="A0A4R4EGH2"/>
<dbReference type="Proteomes" id="UP000295418">
    <property type="component" value="Unassembled WGS sequence"/>
</dbReference>
<comment type="caution">
    <text evidence="2">The sequence shown here is derived from an EMBL/GenBank/DDBJ whole genome shotgun (WGS) entry which is preliminary data.</text>
</comment>
<accession>A0A4R4EGH2</accession>
<dbReference type="Pfam" id="PF00583">
    <property type="entry name" value="Acetyltransf_1"/>
    <property type="match status" value="1"/>
</dbReference>